<gene>
    <name evidence="2" type="ORF">D9V34_06305</name>
</gene>
<dbReference type="InterPro" id="IPR036866">
    <property type="entry name" value="RibonucZ/Hydroxyglut_hydro"/>
</dbReference>
<accession>A0A3L7AU12</accession>
<dbReference type="RefSeq" id="WP_121688007.1">
    <property type="nucleotide sequence ID" value="NZ_RCUY01000005.1"/>
</dbReference>
<dbReference type="PANTHER" id="PTHR30619">
    <property type="entry name" value="DNA INTERNALIZATION/COMPETENCE PROTEIN COMEC/REC2"/>
    <property type="match status" value="1"/>
</dbReference>
<dbReference type="Gene3D" id="3.60.15.10">
    <property type="entry name" value="Ribonuclease Z/Hydroxyacylglutathione hydrolase-like"/>
    <property type="match status" value="1"/>
</dbReference>
<dbReference type="OrthoDB" id="7177610at2"/>
<keyword evidence="2" id="KW-0378">Hydrolase</keyword>
<dbReference type="InterPro" id="IPR052159">
    <property type="entry name" value="Competence_DNA_uptake"/>
</dbReference>
<organism evidence="2 3">
    <name type="scientific">Mycetocola lacteus</name>
    <dbReference type="NCBI Taxonomy" id="76637"/>
    <lineage>
        <taxon>Bacteria</taxon>
        <taxon>Bacillati</taxon>
        <taxon>Actinomycetota</taxon>
        <taxon>Actinomycetes</taxon>
        <taxon>Micrococcales</taxon>
        <taxon>Microbacteriaceae</taxon>
        <taxon>Mycetocola</taxon>
    </lineage>
</organism>
<comment type="caution">
    <text evidence="2">The sequence shown here is derived from an EMBL/GenBank/DDBJ whole genome shotgun (WGS) entry which is preliminary data.</text>
</comment>
<evidence type="ECO:0000313" key="2">
    <source>
        <dbReference type="EMBL" id="RLP82862.1"/>
    </source>
</evidence>
<dbReference type="GO" id="GO:0016787">
    <property type="term" value="F:hydrolase activity"/>
    <property type="evidence" value="ECO:0007669"/>
    <property type="project" value="UniProtKB-KW"/>
</dbReference>
<dbReference type="AlphaFoldDB" id="A0A3L7AU12"/>
<evidence type="ECO:0000313" key="3">
    <source>
        <dbReference type="Proteomes" id="UP000269438"/>
    </source>
</evidence>
<dbReference type="InterPro" id="IPR001279">
    <property type="entry name" value="Metallo-B-lactamas"/>
</dbReference>
<feature type="domain" description="Metallo-beta-lactamase" evidence="1">
    <location>
        <begin position="16"/>
        <end position="88"/>
    </location>
</feature>
<dbReference type="PANTHER" id="PTHR30619:SF1">
    <property type="entry name" value="RECOMBINATION PROTEIN 2"/>
    <property type="match status" value="1"/>
</dbReference>
<reference evidence="2 3" key="1">
    <citation type="submission" date="2018-10" db="EMBL/GenBank/DDBJ databases">
        <authorList>
            <person name="Li J."/>
        </authorList>
    </citation>
    <scope>NUCLEOTIDE SEQUENCE [LARGE SCALE GENOMIC DNA]</scope>
    <source>
        <strain evidence="2 3">JCM 11654</strain>
    </source>
</reference>
<proteinExistence type="predicted"/>
<dbReference type="EMBL" id="RCUY01000005">
    <property type="protein sequence ID" value="RLP82862.1"/>
    <property type="molecule type" value="Genomic_DNA"/>
</dbReference>
<name>A0A3L7AU12_9MICO</name>
<dbReference type="Proteomes" id="UP000269438">
    <property type="component" value="Unassembled WGS sequence"/>
</dbReference>
<keyword evidence="3" id="KW-1185">Reference proteome</keyword>
<evidence type="ECO:0000259" key="1">
    <source>
        <dbReference type="Pfam" id="PF00753"/>
    </source>
</evidence>
<dbReference type="Pfam" id="PF00753">
    <property type="entry name" value="Lactamase_B"/>
    <property type="match status" value="1"/>
</dbReference>
<protein>
    <submittedName>
        <fullName evidence="2">MBL fold metallo-hydrolase</fullName>
    </submittedName>
</protein>
<sequence>MTTLVPSTPVRVDVLDVGQGSCAIIRTGDGVTVIDGGARREYAVRTDPVTWLRENGITRIDDLILTHLHRDHVQGLVALAKAVSVLRAHLPYPQIREPAISDVWRERFRPDAHVDSPDGQIQSVREFAELTRLLRVGGTTLLPFSPGTDPTVWTISGPDGFSLERVYPVAGDTVTTPGLVAALADISPERAQTAEGTAATTALIHEISERANAESGVFILHRVGTAEHATASPDRLGGALIFAGDHAGEGSHWEAIHARDRAGLLHDAFWILPHHGGDDGPAPEWLAEREPRALLASVNTDHALLNAEYWARLRAVTGVSVRGTHNTSPVLIENTSPGITLRFG</sequence>
<dbReference type="SUPFAM" id="SSF56281">
    <property type="entry name" value="Metallo-hydrolase/oxidoreductase"/>
    <property type="match status" value="1"/>
</dbReference>